<proteinExistence type="predicted"/>
<dbReference type="PROSITE" id="PS51192">
    <property type="entry name" value="HELICASE_ATP_BIND_1"/>
    <property type="match status" value="1"/>
</dbReference>
<keyword evidence="5" id="KW-0067">ATP-binding</keyword>
<gene>
    <name evidence="10" type="ORF">NAPIS_ORF01139</name>
</gene>
<evidence type="ECO:0000256" key="2">
    <source>
        <dbReference type="ARBA" id="ARBA00022741"/>
    </source>
</evidence>
<dbReference type="InterPro" id="IPR014001">
    <property type="entry name" value="Helicase_ATP-bd"/>
</dbReference>
<protein>
    <recommendedName>
        <fullName evidence="1">RNA helicase</fullName>
        <ecNumber evidence="1">3.6.4.13</ecNumber>
    </recommendedName>
</protein>
<evidence type="ECO:0000259" key="8">
    <source>
        <dbReference type="PROSITE" id="PS51194"/>
    </source>
</evidence>
<dbReference type="EMBL" id="KE647156">
    <property type="protein sequence ID" value="EQB61291.1"/>
    <property type="molecule type" value="Genomic_DNA"/>
</dbReference>
<evidence type="ECO:0000259" key="9">
    <source>
        <dbReference type="PROSITE" id="PS51195"/>
    </source>
</evidence>
<dbReference type="GO" id="GO:0003724">
    <property type="term" value="F:RNA helicase activity"/>
    <property type="evidence" value="ECO:0007669"/>
    <property type="project" value="UniProtKB-EC"/>
</dbReference>
<evidence type="ECO:0000313" key="11">
    <source>
        <dbReference type="Proteomes" id="UP000053780"/>
    </source>
</evidence>
<dbReference type="SUPFAM" id="SSF52540">
    <property type="entry name" value="P-loop containing nucleoside triphosphate hydrolases"/>
    <property type="match status" value="1"/>
</dbReference>
<feature type="domain" description="Helicase C-terminal" evidence="8">
    <location>
        <begin position="269"/>
        <end position="422"/>
    </location>
</feature>
<dbReference type="PANTHER" id="PTHR47958">
    <property type="entry name" value="ATP-DEPENDENT RNA HELICASE DBP3"/>
    <property type="match status" value="1"/>
</dbReference>
<feature type="short sequence motif" description="Q motif" evidence="6">
    <location>
        <begin position="49"/>
        <end position="77"/>
    </location>
</feature>
<evidence type="ECO:0000256" key="1">
    <source>
        <dbReference type="ARBA" id="ARBA00012552"/>
    </source>
</evidence>
<dbReference type="Pfam" id="PF00271">
    <property type="entry name" value="Helicase_C"/>
    <property type="match status" value="1"/>
</dbReference>
<evidence type="ECO:0000256" key="4">
    <source>
        <dbReference type="ARBA" id="ARBA00022806"/>
    </source>
</evidence>
<evidence type="ECO:0000259" key="7">
    <source>
        <dbReference type="PROSITE" id="PS51192"/>
    </source>
</evidence>
<dbReference type="InterPro" id="IPR027417">
    <property type="entry name" value="P-loop_NTPase"/>
</dbReference>
<dbReference type="Pfam" id="PF00270">
    <property type="entry name" value="DEAD"/>
    <property type="match status" value="1"/>
</dbReference>
<keyword evidence="4 10" id="KW-0347">Helicase</keyword>
<keyword evidence="11" id="KW-1185">Reference proteome</keyword>
<dbReference type="Proteomes" id="UP000053780">
    <property type="component" value="Unassembled WGS sequence"/>
</dbReference>
<dbReference type="OrthoDB" id="10265785at2759"/>
<dbReference type="PROSITE" id="PS51195">
    <property type="entry name" value="Q_MOTIF"/>
    <property type="match status" value="1"/>
</dbReference>
<dbReference type="InterPro" id="IPR014014">
    <property type="entry name" value="RNA_helicase_DEAD_Q_motif"/>
</dbReference>
<dbReference type="SMART" id="SM00487">
    <property type="entry name" value="DEXDc"/>
    <property type="match status" value="1"/>
</dbReference>
<name>T0MDF5_9MICR</name>
<sequence length="422" mass="48113">MKQDATLQSDKDVAKELFTLIKQDTNEVVNSSRTNDFKILRGDSCLTKEKFEMMNLPENLLKSIYAAGYDKPSKIQQAAIPHIQNEFDLAFQSQSGTGKTVAFAVGMLCKIKQGCGPQAVILSPTRELNTQIYNEIKKFTDFLKIKCYLALVDRKLENIDHEIILGSPGSIFTLFIRKKINPDNIKIMVLDETDVLLDKSTMGAQSFRLLKILEKTQKIYISATYNEDVNRVIEAYSPKCTLLLEDKNTKPDQIRLYHLDIEFRNRLNALKIIYEVLTVAQVIVFVNTKKTVKYLQQVLEEDLNSVSILHGDLTVEERDLAVENFKTSKSKILITTDVFSRGMDIPQVNLIINYELPYFKDKMQVDTYTHRIGRSGRFGRVGFVIDMICGEIQLKEYILCQEALASISKKFTVDALIEACDN</sequence>
<dbReference type="EC" id="3.6.4.13" evidence="1"/>
<evidence type="ECO:0000256" key="5">
    <source>
        <dbReference type="ARBA" id="ARBA00022840"/>
    </source>
</evidence>
<dbReference type="GO" id="GO:0005524">
    <property type="term" value="F:ATP binding"/>
    <property type="evidence" value="ECO:0007669"/>
    <property type="project" value="UniProtKB-KW"/>
</dbReference>
<keyword evidence="2" id="KW-0547">Nucleotide-binding</keyword>
<dbReference type="CDD" id="cd18787">
    <property type="entry name" value="SF2_C_DEAD"/>
    <property type="match status" value="1"/>
</dbReference>
<reference evidence="10 11" key="1">
    <citation type="journal article" date="2013" name="BMC Genomics">
        <title>Genome sequencing and comparative genomics of honey bee microsporidia, Nosema apis reveal novel insights into host-parasite interactions.</title>
        <authorList>
            <person name="Chen Yp."/>
            <person name="Pettis J.S."/>
            <person name="Zhao Y."/>
            <person name="Liu X."/>
            <person name="Tallon L.J."/>
            <person name="Sadzewicz L.D."/>
            <person name="Li R."/>
            <person name="Zheng H."/>
            <person name="Huang S."/>
            <person name="Zhang X."/>
            <person name="Hamilton M.C."/>
            <person name="Pernal S.F."/>
            <person name="Melathopoulos A.P."/>
            <person name="Yan X."/>
            <person name="Evans J.D."/>
        </authorList>
    </citation>
    <scope>NUCLEOTIDE SEQUENCE [LARGE SCALE GENOMIC DNA]</scope>
    <source>
        <strain evidence="10 11">BRL 01</strain>
    </source>
</reference>
<evidence type="ECO:0000256" key="6">
    <source>
        <dbReference type="PROSITE-ProRule" id="PRU00552"/>
    </source>
</evidence>
<dbReference type="SMART" id="SM00490">
    <property type="entry name" value="HELICc"/>
    <property type="match status" value="1"/>
</dbReference>
<dbReference type="VEuPathDB" id="MicrosporidiaDB:NAPIS_ORF01139"/>
<keyword evidence="3" id="KW-0378">Hydrolase</keyword>
<dbReference type="PROSITE" id="PS51194">
    <property type="entry name" value="HELICASE_CTER"/>
    <property type="match status" value="1"/>
</dbReference>
<dbReference type="GO" id="GO:0003676">
    <property type="term" value="F:nucleic acid binding"/>
    <property type="evidence" value="ECO:0007669"/>
    <property type="project" value="InterPro"/>
</dbReference>
<dbReference type="InterPro" id="IPR001650">
    <property type="entry name" value="Helicase_C-like"/>
</dbReference>
<dbReference type="Gene3D" id="3.40.50.300">
    <property type="entry name" value="P-loop containing nucleotide triphosphate hydrolases"/>
    <property type="match status" value="2"/>
</dbReference>
<evidence type="ECO:0000256" key="3">
    <source>
        <dbReference type="ARBA" id="ARBA00022801"/>
    </source>
</evidence>
<feature type="domain" description="DEAD-box RNA helicase Q" evidence="9">
    <location>
        <begin position="49"/>
        <end position="77"/>
    </location>
</feature>
<dbReference type="HOGENOM" id="CLU_003041_1_0_1"/>
<dbReference type="GO" id="GO:0016787">
    <property type="term" value="F:hydrolase activity"/>
    <property type="evidence" value="ECO:0007669"/>
    <property type="project" value="UniProtKB-KW"/>
</dbReference>
<organism evidence="10 11">
    <name type="scientific">Vairimorpha apis BRL 01</name>
    <dbReference type="NCBI Taxonomy" id="1037528"/>
    <lineage>
        <taxon>Eukaryota</taxon>
        <taxon>Fungi</taxon>
        <taxon>Fungi incertae sedis</taxon>
        <taxon>Microsporidia</taxon>
        <taxon>Nosematidae</taxon>
        <taxon>Vairimorpha</taxon>
    </lineage>
</organism>
<feature type="domain" description="Helicase ATP-binding" evidence="7">
    <location>
        <begin position="80"/>
        <end position="243"/>
    </location>
</feature>
<evidence type="ECO:0000313" key="10">
    <source>
        <dbReference type="EMBL" id="EQB61291.1"/>
    </source>
</evidence>
<dbReference type="InterPro" id="IPR011545">
    <property type="entry name" value="DEAD/DEAH_box_helicase_dom"/>
</dbReference>
<accession>T0MDF5</accession>
<dbReference type="AlphaFoldDB" id="T0MDF5"/>